<proteinExistence type="predicted"/>
<keyword evidence="4" id="KW-1185">Reference proteome</keyword>
<feature type="chain" id="PRO_5004745251" description="Phage tail collar domain-containing protein" evidence="1">
    <location>
        <begin position="31"/>
        <end position="241"/>
    </location>
</feature>
<dbReference type="EMBL" id="HG794546">
    <property type="protein sequence ID" value="CDL00460.1"/>
    <property type="molecule type" value="Genomic_DNA"/>
</dbReference>
<organism evidence="3 4">
    <name type="scientific">Magnetospirillum gryphiswaldense (strain DSM 6361 / JCM 21280 / NBRC 15271 / MSR-1)</name>
    <dbReference type="NCBI Taxonomy" id="431944"/>
    <lineage>
        <taxon>Bacteria</taxon>
        <taxon>Pseudomonadati</taxon>
        <taxon>Pseudomonadota</taxon>
        <taxon>Alphaproteobacteria</taxon>
        <taxon>Rhodospirillales</taxon>
        <taxon>Rhodospirillaceae</taxon>
        <taxon>Magnetospirillum</taxon>
    </lineage>
</organism>
<dbReference type="Proteomes" id="UP000018922">
    <property type="component" value="Chromosome I"/>
</dbReference>
<dbReference type="STRING" id="1430440.MGMSRv2__3245"/>
<evidence type="ECO:0000313" key="4">
    <source>
        <dbReference type="Proteomes" id="UP000018922"/>
    </source>
</evidence>
<dbReference type="SUPFAM" id="SSF88874">
    <property type="entry name" value="Receptor-binding domain of short tail fibre protein gp12"/>
    <property type="match status" value="1"/>
</dbReference>
<reference evidence="3 4" key="1">
    <citation type="journal article" date="2014" name="Genome Announc.">
        <title>Complete genome sequence of Magnetospirillum gryphiswaldense MSR-1.</title>
        <authorList>
            <person name="Wang X."/>
            <person name="Wang Q."/>
            <person name="Zhang W."/>
            <person name="Wang Y."/>
            <person name="Li L."/>
            <person name="Wen T."/>
            <person name="Zhang T."/>
            <person name="Zhang Y."/>
            <person name="Xu J."/>
            <person name="Hu J."/>
            <person name="Li S."/>
            <person name="Liu L."/>
            <person name="Liu J."/>
            <person name="Jiang W."/>
            <person name="Tian J."/>
            <person name="Li Y."/>
            <person name="Schuler D."/>
            <person name="Wang L."/>
            <person name="Li J."/>
        </authorList>
    </citation>
    <scope>NUCLEOTIDE SEQUENCE [LARGE SCALE GENOMIC DNA]</scope>
    <source>
        <strain evidence="4">DSM 6361 / JCM 21280 / NBRC 15271 / MSR-1</strain>
    </source>
</reference>
<dbReference type="InterPro" id="IPR037053">
    <property type="entry name" value="Phage_tail_collar_dom_sf"/>
</dbReference>
<protein>
    <recommendedName>
        <fullName evidence="2">Phage tail collar domain-containing protein</fullName>
    </recommendedName>
</protein>
<accession>V6F4L4</accession>
<dbReference type="HOGENOM" id="CLU_087872_1_0_5"/>
<dbReference type="KEGG" id="mgy:MGMSRv2__3245"/>
<dbReference type="AlphaFoldDB" id="V6F4L4"/>
<evidence type="ECO:0000256" key="1">
    <source>
        <dbReference type="SAM" id="SignalP"/>
    </source>
</evidence>
<dbReference type="Pfam" id="PF07484">
    <property type="entry name" value="Collar"/>
    <property type="match status" value="1"/>
</dbReference>
<gene>
    <name evidence="3" type="ordered locus">MGMSRv2__3245</name>
</gene>
<keyword evidence="1" id="KW-0732">Signal</keyword>
<feature type="signal peptide" evidence="1">
    <location>
        <begin position="1"/>
        <end position="30"/>
    </location>
</feature>
<evidence type="ECO:0000259" key="2">
    <source>
        <dbReference type="Pfam" id="PF07484"/>
    </source>
</evidence>
<sequence>MKTLASPALRRRLCTSAALAMLTFATPSWACGTEGYVGEICFFAFNWCPQGFVPANGATLPLQQNVALYSLTNNVYGGDGKTNFKVPNLVKTGIIGSGTAADLAANFQWSKPYGSATKTLTMAQMPSHTHAATFAPDQGTPLQGALSLTAKQANATLPIPANGAVLAGLTDTSATPVAKKSYANGTVAGAVVSLGGTSATVTGTGAVTVNAAGAATPIPTSPPVLGLTACIVTQGYYPPRD</sequence>
<dbReference type="eggNOG" id="COG4675">
    <property type="taxonomic scope" value="Bacteria"/>
</dbReference>
<feature type="domain" description="Phage tail collar" evidence="2">
    <location>
        <begin position="38"/>
        <end position="89"/>
    </location>
</feature>
<name>V6F4L4_MAGGM</name>
<evidence type="ECO:0000313" key="3">
    <source>
        <dbReference type="EMBL" id="CDL00460.1"/>
    </source>
</evidence>
<dbReference type="InterPro" id="IPR011083">
    <property type="entry name" value="Phage_tail_collar_dom"/>
</dbReference>
<dbReference type="Gene3D" id="3.90.1340.10">
    <property type="entry name" value="Phage tail collar domain"/>
    <property type="match status" value="1"/>
</dbReference>